<dbReference type="GeneID" id="4621144"/>
<dbReference type="GO" id="GO:0034058">
    <property type="term" value="P:endosomal vesicle fusion"/>
    <property type="evidence" value="ECO:0000318"/>
    <property type="project" value="GO_Central"/>
</dbReference>
<dbReference type="RefSeq" id="NP_984940.1">
    <property type="nucleotide sequence ID" value="NM_210294.1"/>
</dbReference>
<dbReference type="PANTHER" id="PTHR12894:SF49">
    <property type="entry name" value="VAM6_VPS39-LIKE PROTEIN"/>
    <property type="match status" value="1"/>
</dbReference>
<dbReference type="Proteomes" id="UP000000591">
    <property type="component" value="Chromosome V"/>
</dbReference>
<dbReference type="eggNOG" id="KOG2063">
    <property type="taxonomic scope" value="Eukaryota"/>
</dbReference>
<dbReference type="GO" id="GO:0012505">
    <property type="term" value="C:endomembrane system"/>
    <property type="evidence" value="ECO:0007669"/>
    <property type="project" value="UniProtKB-SubCell"/>
</dbReference>
<evidence type="ECO:0000313" key="5">
    <source>
        <dbReference type="EMBL" id="AAS52764.1"/>
    </source>
</evidence>
<feature type="domain" description="Vacuolar sorting protein 39/Transforming growth factor beta receptor-associated" evidence="4">
    <location>
        <begin position="594"/>
        <end position="702"/>
    </location>
</feature>
<dbReference type="Pfam" id="PF10366">
    <property type="entry name" value="Vps39_1"/>
    <property type="match status" value="1"/>
</dbReference>
<reference evidence="5 6" key="1">
    <citation type="journal article" date="2004" name="Science">
        <title>The Ashbya gossypii genome as a tool for mapping the ancient Saccharomyces cerevisiae genome.</title>
        <authorList>
            <person name="Dietrich F.S."/>
            <person name="Voegeli S."/>
            <person name="Brachat S."/>
            <person name="Lerch A."/>
            <person name="Gates K."/>
            <person name="Steiner S."/>
            <person name="Mohr C."/>
            <person name="Pohlmann R."/>
            <person name="Luedi P."/>
            <person name="Choi S."/>
            <person name="Wing R.A."/>
            <person name="Flavier A."/>
            <person name="Gaffney T.D."/>
            <person name="Philippsen P."/>
        </authorList>
    </citation>
    <scope>NUCLEOTIDE SEQUENCE [LARGE SCALE GENOMIC DNA]</scope>
    <source>
        <strain evidence="6">ATCC 10895 / CBS 109.51 / FGSC 9923 / NRRL Y-1056</strain>
    </source>
</reference>
<comment type="similarity">
    <text evidence="3">Belongs to the VAM6/VPS39 family.</text>
</comment>
<dbReference type="PANTHER" id="PTHR12894">
    <property type="entry name" value="CNH DOMAIN CONTAINING"/>
    <property type="match status" value="1"/>
</dbReference>
<dbReference type="FunCoup" id="Q757D3">
    <property type="interactions" value="715"/>
</dbReference>
<dbReference type="InParanoid" id="Q757D3"/>
<evidence type="ECO:0000256" key="1">
    <source>
        <dbReference type="ARBA" id="ARBA00004184"/>
    </source>
</evidence>
<proteinExistence type="inferred from homology"/>
<evidence type="ECO:0000256" key="3">
    <source>
        <dbReference type="ARBA" id="ARBA00038201"/>
    </source>
</evidence>
<dbReference type="KEGG" id="ago:AGOS_AER080W"/>
<dbReference type="GO" id="GO:0000329">
    <property type="term" value="C:fungal-type vacuole membrane"/>
    <property type="evidence" value="ECO:0000318"/>
    <property type="project" value="GO_Central"/>
</dbReference>
<gene>
    <name evidence="5" type="ORF">AGOS_AER080W</name>
</gene>
<evidence type="ECO:0000259" key="4">
    <source>
        <dbReference type="Pfam" id="PF10366"/>
    </source>
</evidence>
<dbReference type="HOGENOM" id="CLU_293239_0_0_1"/>
<sequence length="1032" mass="118774">MLRAELVNAIPCQGAQCVAVVDGVRQLVVVRNNRDFLVYSSMDERGLRLVQTYTELLGPNYGVEELLYSERLRTIFVRTTKCLLLLHSSNLQHYDKIVDKRGIDHAWLFEHPCGKAETWMTVLVYSVTGSSKIKMLTWVGRQFQAVHEVALGTRSEVISSVSGGPACCVVLTSTTVYQWRYMSSELVRVDRVIKPTWPRELYDTVKEVETAQVEASTQGKEYADDVSSLISVESLSQLSRKTNLSNFWFKKPQGRAFKDVRLAFLPSDSVYPVIMDGKTEMMLQLERADKESLYITVHDCRHFYERNRDFETVQYYMSRYLLLSNSNFVRIVDYYRGFIFMEIYVSKGIKCVYPISESSLLIRTLDDELQLFKISCEDDLSKTTVHDCRSIPNNAEEAHFDNLKRRIIFYESLLDTQKGLTMFSISGSSDNGDQAELYALKLRDLSLLFAIKSFERFAGSQTLTLSKKLDERVNRLQELLAKQLFDLFLAFLAPPELVLRRCLPYNVAAEIDDLLTPPILASEVKRTDLSPKLINRWCLPYLTDIRRHLHNLQRQGPNATVLWAFGAYKLQVGIEFFQLDHSKASGLLNLLRIIDTALFQLYMHYNKPMVGPLIRVDNNCDLVKVEAALKENKMFQELIDFYYNKSEHGKALNLLIHLSDYVDKSFATNVMQEKVKNLVIDYLSKLPSEYLDTIFEYTAWLLKNYSDKDFIISSIFMNDSPACGKFNYEKVYSFIDKCNKQLSVTYLEYIVNIYHHTDSKIFNYLILRYIQDISNEKCAKKLKAILKTTAYYEPRVVLRYLSTALEDDTLTAENIKWLKLLKTWPLGRLGEHETALGILVDDLGNYNQASLYCNELYATNKNAGTAALMNLFEKLLAKVEFSGWRNVHLFLLENGSKLDAITLFEKLPPNIPINTLNEFLSRRIKSASMKKNQSRIQNNLLKVNLIGSTYRLSQIISEFLVVDEDNRCYVCQKNLTLGSSELFSLFNLRGSNILTHYNCGRSLQEIIAADDCKSGSMSHVKTLGDYKDEKKR</sequence>
<dbReference type="InterPro" id="IPR019452">
    <property type="entry name" value="VPS39/TGF_beta_rcpt-assoc_1"/>
</dbReference>
<dbReference type="EMBL" id="AE016818">
    <property type="protein sequence ID" value="AAS52764.1"/>
    <property type="molecule type" value="Genomic_DNA"/>
</dbReference>
<dbReference type="GO" id="GO:0006914">
    <property type="term" value="P:autophagy"/>
    <property type="evidence" value="ECO:0000318"/>
    <property type="project" value="GO_Central"/>
</dbReference>
<dbReference type="InterPro" id="IPR032914">
    <property type="entry name" value="Vam6/VPS39/TRAP1"/>
</dbReference>
<keyword evidence="6" id="KW-1185">Reference proteome</keyword>
<evidence type="ECO:0000313" key="6">
    <source>
        <dbReference type="Proteomes" id="UP000000591"/>
    </source>
</evidence>
<dbReference type="OMA" id="FWAPPQL"/>
<accession>Q757D3</accession>
<comment type="subcellular location">
    <subcellularLocation>
        <location evidence="1">Endomembrane system</location>
        <topology evidence="1">Peripheral membrane protein</topology>
    </subcellularLocation>
</comment>
<dbReference type="GO" id="GO:0005737">
    <property type="term" value="C:cytoplasm"/>
    <property type="evidence" value="ECO:0000318"/>
    <property type="project" value="GO_Central"/>
</dbReference>
<dbReference type="STRING" id="284811.Q757D3"/>
<protein>
    <submittedName>
        <fullName evidence="5">AER080Wp</fullName>
    </submittedName>
</protein>
<reference evidence="6" key="2">
    <citation type="journal article" date="2013" name="G3 (Bethesda)">
        <title>Genomes of Ashbya fungi isolated from insects reveal four mating-type loci, numerous translocations, lack of transposons, and distinct gene duplications.</title>
        <authorList>
            <person name="Dietrich F.S."/>
            <person name="Voegeli S."/>
            <person name="Kuo S."/>
            <person name="Philippsen P."/>
        </authorList>
    </citation>
    <scope>GENOME REANNOTATION</scope>
    <source>
        <strain evidence="6">ATCC 10895 / CBS 109.51 / FGSC 9923 / NRRL Y-1056</strain>
    </source>
</reference>
<evidence type="ECO:0000256" key="2">
    <source>
        <dbReference type="ARBA" id="ARBA00023136"/>
    </source>
</evidence>
<dbReference type="OrthoDB" id="5325112at2759"/>
<dbReference type="AlphaFoldDB" id="Q757D3"/>
<keyword evidence="2" id="KW-0472">Membrane</keyword>
<name>Q757D3_EREGS</name>
<organism evidence="5 6">
    <name type="scientific">Eremothecium gossypii (strain ATCC 10895 / CBS 109.51 / FGSC 9923 / NRRL Y-1056)</name>
    <name type="common">Yeast</name>
    <name type="synonym">Ashbya gossypii</name>
    <dbReference type="NCBI Taxonomy" id="284811"/>
    <lineage>
        <taxon>Eukaryota</taxon>
        <taxon>Fungi</taxon>
        <taxon>Dikarya</taxon>
        <taxon>Ascomycota</taxon>
        <taxon>Saccharomycotina</taxon>
        <taxon>Saccharomycetes</taxon>
        <taxon>Saccharomycetales</taxon>
        <taxon>Saccharomycetaceae</taxon>
        <taxon>Eremothecium</taxon>
    </lineage>
</organism>